<evidence type="ECO:0000256" key="5">
    <source>
        <dbReference type="ARBA" id="ARBA00022741"/>
    </source>
</evidence>
<dbReference type="EMBL" id="JAOVQO010000004">
    <property type="protein sequence ID" value="MCU9847385.1"/>
    <property type="molecule type" value="Genomic_DNA"/>
</dbReference>
<dbReference type="PROSITE" id="PS50893">
    <property type="entry name" value="ABC_TRANSPORTER_2"/>
    <property type="match status" value="1"/>
</dbReference>
<dbReference type="InterPro" id="IPR003593">
    <property type="entry name" value="AAA+_ATPase"/>
</dbReference>
<keyword evidence="7" id="KW-0472">Membrane</keyword>
<feature type="domain" description="ABC transporter" evidence="8">
    <location>
        <begin position="6"/>
        <end position="253"/>
    </location>
</feature>
<comment type="similarity">
    <text evidence="2">Belongs to the ABC transporter superfamily.</text>
</comment>
<evidence type="ECO:0000313" key="9">
    <source>
        <dbReference type="EMBL" id="MCU9847385.1"/>
    </source>
</evidence>
<organism evidence="9 10">
    <name type="scientific">Albidovulum salinarum</name>
    <dbReference type="NCBI Taxonomy" id="2984153"/>
    <lineage>
        <taxon>Bacteria</taxon>
        <taxon>Pseudomonadati</taxon>
        <taxon>Pseudomonadota</taxon>
        <taxon>Alphaproteobacteria</taxon>
        <taxon>Rhodobacterales</taxon>
        <taxon>Paracoccaceae</taxon>
        <taxon>Albidovulum</taxon>
    </lineage>
</organism>
<dbReference type="Pfam" id="PF00005">
    <property type="entry name" value="ABC_tran"/>
    <property type="match status" value="1"/>
</dbReference>
<dbReference type="PANTHER" id="PTHR43297">
    <property type="entry name" value="OLIGOPEPTIDE TRANSPORT ATP-BINDING PROTEIN APPD"/>
    <property type="match status" value="1"/>
</dbReference>
<evidence type="ECO:0000256" key="3">
    <source>
        <dbReference type="ARBA" id="ARBA00022448"/>
    </source>
</evidence>
<keyword evidence="4" id="KW-1003">Cell membrane</keyword>
<dbReference type="CDD" id="cd03257">
    <property type="entry name" value="ABC_NikE_OppD_transporters"/>
    <property type="match status" value="1"/>
</dbReference>
<dbReference type="RefSeq" id="WP_263333887.1">
    <property type="nucleotide sequence ID" value="NZ_JAOVQO010000004.1"/>
</dbReference>
<name>A0ABT2X132_9RHOB</name>
<dbReference type="InterPro" id="IPR050388">
    <property type="entry name" value="ABC_Ni/Peptide_Import"/>
</dbReference>
<evidence type="ECO:0000256" key="4">
    <source>
        <dbReference type="ARBA" id="ARBA00022475"/>
    </source>
</evidence>
<dbReference type="Pfam" id="PF08352">
    <property type="entry name" value="oligo_HPY"/>
    <property type="match status" value="1"/>
</dbReference>
<evidence type="ECO:0000256" key="6">
    <source>
        <dbReference type="ARBA" id="ARBA00022840"/>
    </source>
</evidence>
<keyword evidence="10" id="KW-1185">Reference proteome</keyword>
<dbReference type="InterPro" id="IPR013563">
    <property type="entry name" value="Oligopep_ABC_C"/>
</dbReference>
<gene>
    <name evidence="9" type="ORF">OEZ60_05145</name>
</gene>
<comment type="subcellular location">
    <subcellularLocation>
        <location evidence="1">Cell inner membrane</location>
        <topology evidence="1">Peripheral membrane protein</topology>
    </subcellularLocation>
</comment>
<proteinExistence type="inferred from homology"/>
<dbReference type="PANTHER" id="PTHR43297:SF7">
    <property type="entry name" value="D,D-DIPEPTIDE TRANSPORT ATP-BINDING PROTEIN DDPD-RELATED"/>
    <property type="match status" value="1"/>
</dbReference>
<accession>A0ABT2X132</accession>
<dbReference type="PROSITE" id="PS00211">
    <property type="entry name" value="ABC_TRANSPORTER_1"/>
    <property type="match status" value="1"/>
</dbReference>
<comment type="caution">
    <text evidence="9">The sequence shown here is derived from an EMBL/GenBank/DDBJ whole genome shotgun (WGS) entry which is preliminary data.</text>
</comment>
<evidence type="ECO:0000256" key="2">
    <source>
        <dbReference type="ARBA" id="ARBA00005417"/>
    </source>
</evidence>
<dbReference type="Proteomes" id="UP001209535">
    <property type="component" value="Unassembled WGS sequence"/>
</dbReference>
<evidence type="ECO:0000259" key="8">
    <source>
        <dbReference type="PROSITE" id="PS50893"/>
    </source>
</evidence>
<dbReference type="InterPro" id="IPR027417">
    <property type="entry name" value="P-loop_NTPase"/>
</dbReference>
<dbReference type="InterPro" id="IPR003439">
    <property type="entry name" value="ABC_transporter-like_ATP-bd"/>
</dbReference>
<dbReference type="SUPFAM" id="SSF52540">
    <property type="entry name" value="P-loop containing nucleoside triphosphate hydrolases"/>
    <property type="match status" value="1"/>
</dbReference>
<dbReference type="GO" id="GO:0005524">
    <property type="term" value="F:ATP binding"/>
    <property type="evidence" value="ECO:0007669"/>
    <property type="project" value="UniProtKB-KW"/>
</dbReference>
<sequence>MALLEVRDLGVSFATPDGTVNAVNGVNFTLDKGETLGIVGESGSGKSQLSFAIMGLLAKNGRATGSVMFDGREILNAPPHVINPIRANKIAMVFQDPMTSLNPYMRVADQMAEVLIHHKGMGKSEAVQEAVHMLDAVKIPDAKGRVGLYPHEFSGGMRQRVMIAMSLLCRPELLIADEPTTALDVTVQAQIMTLLADLQRDFGMATILITHDLGVVAGFCEDVLVLYGGQVMEQSPVDPLFQTPTHPYTRGLLRAIPRVDHEGEDLDSIPGSPPNMTNAPRGCPFAPRCDFAADDCRDHLAALTEFAPDRWRACNRTLEELA</sequence>
<evidence type="ECO:0000256" key="7">
    <source>
        <dbReference type="ARBA" id="ARBA00023136"/>
    </source>
</evidence>
<keyword evidence="5" id="KW-0547">Nucleotide-binding</keyword>
<dbReference type="SMART" id="SM00382">
    <property type="entry name" value="AAA"/>
    <property type="match status" value="1"/>
</dbReference>
<keyword evidence="3" id="KW-0813">Transport</keyword>
<dbReference type="InterPro" id="IPR017871">
    <property type="entry name" value="ABC_transporter-like_CS"/>
</dbReference>
<reference evidence="9 10" key="1">
    <citation type="submission" date="2022-10" db="EMBL/GenBank/DDBJ databases">
        <title>Defluviimonas sp. nov., isolated from ocean surface sediments.</title>
        <authorList>
            <person name="He W."/>
            <person name="Wang L."/>
            <person name="Zhang D.-F."/>
        </authorList>
    </citation>
    <scope>NUCLEOTIDE SEQUENCE [LARGE SCALE GENOMIC DNA]</scope>
    <source>
        <strain evidence="9 10">WL0024</strain>
    </source>
</reference>
<evidence type="ECO:0000256" key="1">
    <source>
        <dbReference type="ARBA" id="ARBA00004417"/>
    </source>
</evidence>
<evidence type="ECO:0000313" key="10">
    <source>
        <dbReference type="Proteomes" id="UP001209535"/>
    </source>
</evidence>
<dbReference type="NCBIfam" id="TIGR01727">
    <property type="entry name" value="oligo_HPY"/>
    <property type="match status" value="1"/>
</dbReference>
<keyword evidence="6 9" id="KW-0067">ATP-binding</keyword>
<protein>
    <submittedName>
        <fullName evidence="9">ATP-binding cassette domain-containing protein</fullName>
    </submittedName>
</protein>
<dbReference type="Gene3D" id="3.40.50.300">
    <property type="entry name" value="P-loop containing nucleotide triphosphate hydrolases"/>
    <property type="match status" value="1"/>
</dbReference>